<dbReference type="AlphaFoldDB" id="A0AAP0KTE3"/>
<accession>A0AAP0KTE3</accession>
<comment type="caution">
    <text evidence="1">The sequence shown here is derived from an EMBL/GenBank/DDBJ whole genome shotgun (WGS) entry which is preliminary data.</text>
</comment>
<protein>
    <submittedName>
        <fullName evidence="1">Uncharacterized protein</fullName>
    </submittedName>
</protein>
<dbReference type="EMBL" id="JBBNAG010000002">
    <property type="protein sequence ID" value="KAK9157382.1"/>
    <property type="molecule type" value="Genomic_DNA"/>
</dbReference>
<sequence length="54" mass="6011">MGLTIANCYMMVFVSLSYGRSATWFPAIGSPLLYLRNESSGCAWETPLPHVSRQ</sequence>
<reference evidence="1 2" key="1">
    <citation type="submission" date="2024-01" db="EMBL/GenBank/DDBJ databases">
        <title>Genome assemblies of Stephania.</title>
        <authorList>
            <person name="Yang L."/>
        </authorList>
    </citation>
    <scope>NUCLEOTIDE SEQUENCE [LARGE SCALE GENOMIC DNA]</scope>
    <source>
        <strain evidence="1">JXDWG</strain>
        <tissue evidence="1">Leaf</tissue>
    </source>
</reference>
<proteinExistence type="predicted"/>
<dbReference type="Proteomes" id="UP001419268">
    <property type="component" value="Unassembled WGS sequence"/>
</dbReference>
<evidence type="ECO:0000313" key="2">
    <source>
        <dbReference type="Proteomes" id="UP001419268"/>
    </source>
</evidence>
<organism evidence="1 2">
    <name type="scientific">Stephania cephalantha</name>
    <dbReference type="NCBI Taxonomy" id="152367"/>
    <lineage>
        <taxon>Eukaryota</taxon>
        <taxon>Viridiplantae</taxon>
        <taxon>Streptophyta</taxon>
        <taxon>Embryophyta</taxon>
        <taxon>Tracheophyta</taxon>
        <taxon>Spermatophyta</taxon>
        <taxon>Magnoliopsida</taxon>
        <taxon>Ranunculales</taxon>
        <taxon>Menispermaceae</taxon>
        <taxon>Menispermoideae</taxon>
        <taxon>Cissampelideae</taxon>
        <taxon>Stephania</taxon>
    </lineage>
</organism>
<evidence type="ECO:0000313" key="1">
    <source>
        <dbReference type="EMBL" id="KAK9157382.1"/>
    </source>
</evidence>
<keyword evidence="2" id="KW-1185">Reference proteome</keyword>
<name>A0AAP0KTE3_9MAGN</name>
<gene>
    <name evidence="1" type="ORF">Scep_003956</name>
</gene>